<accession>A0A1C6FRX2</accession>
<name>A0A1C6FRX2_9FIRM</name>
<protein>
    <submittedName>
        <fullName evidence="1">Uncharacterized protein</fullName>
    </submittedName>
</protein>
<dbReference type="AlphaFoldDB" id="A0A1C6FRX2"/>
<proteinExistence type="predicted"/>
<gene>
    <name evidence="1" type="ORF">SAMEA3545359_00088</name>
</gene>
<evidence type="ECO:0000313" key="1">
    <source>
        <dbReference type="EMBL" id="SCJ35705.1"/>
    </source>
</evidence>
<organism evidence="1">
    <name type="scientific">uncultured Anaerotruncus sp</name>
    <dbReference type="NCBI Taxonomy" id="905011"/>
    <lineage>
        <taxon>Bacteria</taxon>
        <taxon>Bacillati</taxon>
        <taxon>Bacillota</taxon>
        <taxon>Clostridia</taxon>
        <taxon>Eubacteriales</taxon>
        <taxon>Oscillospiraceae</taxon>
        <taxon>Anaerotruncus</taxon>
        <taxon>environmental samples</taxon>
    </lineage>
</organism>
<sequence length="181" mass="19938">MYGYTEDKQDKKEQQIQDFIYEHNLSSLSEKDAATAQEIIKNLSGIGTLGHLNSLLSGKFEDVAKIAYLRAISEQNWIIINQLDRLNKKLLKAFDLEEEETPVFVKPVTVIAKSGDFTDTTLLIGKDLEPGNYTITGSGQVTLYGVAGTALSKSNLSAAPVSMALRAEQKIECIGHMTLQK</sequence>
<reference evidence="1" key="1">
    <citation type="submission" date="2015-09" db="EMBL/GenBank/DDBJ databases">
        <authorList>
            <consortium name="Pathogen Informatics"/>
        </authorList>
    </citation>
    <scope>NUCLEOTIDE SEQUENCE</scope>
    <source>
        <strain evidence="1">2789STDY5834896</strain>
    </source>
</reference>
<dbReference type="EMBL" id="FMHG01000001">
    <property type="protein sequence ID" value="SCJ35705.1"/>
    <property type="molecule type" value="Genomic_DNA"/>
</dbReference>